<sequence>MSAAVRIAWVLAHTLAVFAVGFAVPPKDFTELIVYATVGLGWIITMALLVWPQTEFMDGRDVVGRALRVLPPDGGEQ</sequence>
<proteinExistence type="predicted"/>
<dbReference type="EMBL" id="MH536812">
    <property type="protein sequence ID" value="AXH49021.1"/>
    <property type="molecule type" value="Genomic_DNA"/>
</dbReference>
<evidence type="ECO:0000313" key="2">
    <source>
        <dbReference type="EMBL" id="AXH49021.1"/>
    </source>
</evidence>
<keyword evidence="1" id="KW-1133">Transmembrane helix</keyword>
<gene>
    <name evidence="2" type="primary">62</name>
    <name evidence="2" type="ORF">SEA_APRICOT_62</name>
</gene>
<accession>A0A345L169</accession>
<keyword evidence="1" id="KW-0812">Transmembrane</keyword>
<keyword evidence="1" id="KW-0472">Membrane</keyword>
<dbReference type="RefSeq" id="YP_009806910.1">
    <property type="nucleotide sequence ID" value="NC_048018.1"/>
</dbReference>
<dbReference type="GeneID" id="54997783"/>
<organism evidence="2 3">
    <name type="scientific">Gordonia phage Apricot</name>
    <dbReference type="NCBI Taxonomy" id="2250319"/>
    <lineage>
        <taxon>Viruses</taxon>
        <taxon>Duplodnaviria</taxon>
        <taxon>Heunggongvirae</taxon>
        <taxon>Uroviricota</taxon>
        <taxon>Caudoviricetes</taxon>
        <taxon>Apricotvirus</taxon>
        <taxon>Apricotvirus apricot</taxon>
    </lineage>
</organism>
<dbReference type="Proteomes" id="UP000258434">
    <property type="component" value="Segment"/>
</dbReference>
<reference evidence="3" key="1">
    <citation type="submission" date="2018-06" db="EMBL/GenBank/DDBJ databases">
        <authorList>
            <person name="Zhirakovskaya E."/>
        </authorList>
    </citation>
    <scope>NUCLEOTIDE SEQUENCE [LARGE SCALE GENOMIC DNA]</scope>
</reference>
<evidence type="ECO:0000313" key="3">
    <source>
        <dbReference type="Proteomes" id="UP000258434"/>
    </source>
</evidence>
<evidence type="ECO:0000256" key="1">
    <source>
        <dbReference type="SAM" id="Phobius"/>
    </source>
</evidence>
<feature type="transmembrane region" description="Helical" evidence="1">
    <location>
        <begin position="33"/>
        <end position="51"/>
    </location>
</feature>
<name>A0A345L169_9CAUD</name>
<keyword evidence="3" id="KW-1185">Reference proteome</keyword>
<dbReference type="KEGG" id="vg:54997783"/>
<protein>
    <submittedName>
        <fullName evidence="2">Membrane protein</fullName>
    </submittedName>
</protein>